<feature type="transmembrane region" description="Helical" evidence="2">
    <location>
        <begin position="110"/>
        <end position="131"/>
    </location>
</feature>
<keyword evidence="4" id="KW-1185">Reference proteome</keyword>
<proteinExistence type="predicted"/>
<comment type="caution">
    <text evidence="3">The sequence shown here is derived from an EMBL/GenBank/DDBJ whole genome shotgun (WGS) entry which is preliminary data.</text>
</comment>
<keyword evidence="2" id="KW-0472">Membrane</keyword>
<feature type="transmembrane region" description="Helical" evidence="2">
    <location>
        <begin position="162"/>
        <end position="181"/>
    </location>
</feature>
<feature type="region of interest" description="Disordered" evidence="1">
    <location>
        <begin position="1"/>
        <end position="40"/>
    </location>
</feature>
<sequence>MEIRPTMATPHHPAGHGPATGNPYDAPGSRAHPPAWGSTAAAPGGHGSAYPLGGVPPVCRACGGRTAVNFKVRAHTGFLIMMRFEDLDGPFCRDCGLAVVRQMTYRTLILGWWGPLSLVVLNPLTLLWNLVAHLKYRALPASAPVQGRTHLDTGPPVLRRPLAYVTLIPLAWAVWVVTQIVSHST</sequence>
<evidence type="ECO:0000313" key="3">
    <source>
        <dbReference type="EMBL" id="GHI15437.1"/>
    </source>
</evidence>
<gene>
    <name evidence="3" type="ORF">Scinn_49000</name>
</gene>
<accession>A0ABQ3NRT0</accession>
<evidence type="ECO:0000313" key="4">
    <source>
        <dbReference type="Proteomes" id="UP000660554"/>
    </source>
</evidence>
<evidence type="ECO:0000256" key="2">
    <source>
        <dbReference type="SAM" id="Phobius"/>
    </source>
</evidence>
<dbReference type="EMBL" id="BNDV01000010">
    <property type="protein sequence ID" value="GHI15437.1"/>
    <property type="molecule type" value="Genomic_DNA"/>
</dbReference>
<dbReference type="Proteomes" id="UP000660554">
    <property type="component" value="Unassembled WGS sequence"/>
</dbReference>
<keyword evidence="2" id="KW-0812">Transmembrane</keyword>
<organism evidence="3 4">
    <name type="scientific">Streptomyces virginiae</name>
    <name type="common">Streptomyces cinnamonensis</name>
    <dbReference type="NCBI Taxonomy" id="1961"/>
    <lineage>
        <taxon>Bacteria</taxon>
        <taxon>Bacillati</taxon>
        <taxon>Actinomycetota</taxon>
        <taxon>Actinomycetes</taxon>
        <taxon>Kitasatosporales</taxon>
        <taxon>Streptomycetaceae</taxon>
        <taxon>Streptomyces</taxon>
    </lineage>
</organism>
<keyword evidence="2" id="KW-1133">Transmembrane helix</keyword>
<protein>
    <submittedName>
        <fullName evidence="3">Uncharacterized protein</fullName>
    </submittedName>
</protein>
<reference evidence="4" key="1">
    <citation type="submission" date="2020-09" db="EMBL/GenBank/DDBJ databases">
        <title>Whole genome shotgun sequence of Streptomyces cinnamonensis NBRC 15873.</title>
        <authorList>
            <person name="Komaki H."/>
            <person name="Tamura T."/>
        </authorList>
    </citation>
    <scope>NUCLEOTIDE SEQUENCE [LARGE SCALE GENOMIC DNA]</scope>
    <source>
        <strain evidence="4">NBRC 15873</strain>
    </source>
</reference>
<name>A0ABQ3NRT0_STRVG</name>
<evidence type="ECO:0000256" key="1">
    <source>
        <dbReference type="SAM" id="MobiDB-lite"/>
    </source>
</evidence>